<sequence>MKSLENTFVRGPSPSYSDEVNSENVISATLPIGSLHQMERETVKARNNHDFYNCHNQQQQHPLHPYDDATKSIKQGRNTFAFWTIVIILLVLTVGNLLLTLTIIGVLHLGKGIHGMELIPEEDVVKFYGDTDLDRIFSKNIGQFEGFADEPVTITGEDAPVYVRMHHRNSQSVNRMVMDKMGVQFRGINSFEVKDPINGDSIFTTHRPHYNIPHGAETLISKTNSASRIVSPIDKPLSLSSSDNRIFIKGSEGIHMDSSNVYMQSENNIQINSTQGGIYLEGGSAGIYLDISKIPIVNSELGLRTGSVQYKLCVCMPQGIVFRIAIPRVHNGSKVSCAHFTGKHDPCTVN</sequence>
<dbReference type="AlphaFoldDB" id="A0A0L0CK03"/>
<feature type="region of interest" description="Disordered" evidence="16">
    <location>
        <begin position="1"/>
        <end position="20"/>
    </location>
</feature>
<dbReference type="OrthoDB" id="5843723at2759"/>
<evidence type="ECO:0000256" key="15">
    <source>
        <dbReference type="ARBA" id="ARBA00026041"/>
    </source>
</evidence>
<evidence type="ECO:0000256" key="2">
    <source>
        <dbReference type="ARBA" id="ARBA00004245"/>
    </source>
</evidence>
<dbReference type="Pfam" id="PF04790">
    <property type="entry name" value="Sarcoglycan_1"/>
    <property type="match status" value="1"/>
</dbReference>
<evidence type="ECO:0000256" key="10">
    <source>
        <dbReference type="ARBA" id="ARBA00022989"/>
    </source>
</evidence>
<comment type="subunit">
    <text evidence="15">Cross-link to form 2 major subcomplexes: one consisting of SGCB, SGCD and SGCG and the other consisting of SGCB and SGCD. The association between SGCB and SGCG is particularly strong while SGCA is loosely associated with the other sarcoglycans.</text>
</comment>
<organism evidence="18 19">
    <name type="scientific">Lucilia cuprina</name>
    <name type="common">Green bottle fly</name>
    <name type="synonym">Australian sheep blowfly</name>
    <dbReference type="NCBI Taxonomy" id="7375"/>
    <lineage>
        <taxon>Eukaryota</taxon>
        <taxon>Metazoa</taxon>
        <taxon>Ecdysozoa</taxon>
        <taxon>Arthropoda</taxon>
        <taxon>Hexapoda</taxon>
        <taxon>Insecta</taxon>
        <taxon>Pterygota</taxon>
        <taxon>Neoptera</taxon>
        <taxon>Endopterygota</taxon>
        <taxon>Diptera</taxon>
        <taxon>Brachycera</taxon>
        <taxon>Muscomorpha</taxon>
        <taxon>Oestroidea</taxon>
        <taxon>Calliphoridae</taxon>
        <taxon>Luciliinae</taxon>
        <taxon>Lucilia</taxon>
    </lineage>
</organism>
<evidence type="ECO:0000256" key="1">
    <source>
        <dbReference type="ARBA" id="ARBA00002860"/>
    </source>
</evidence>
<comment type="subcellular location">
    <subcellularLocation>
        <location evidence="3">Cell membrane</location>
        <location evidence="3">Sarcolemma</location>
        <topology evidence="3">Single-pass type II membrane protein</topology>
    </subcellularLocation>
    <subcellularLocation>
        <location evidence="2">Cytoplasm</location>
        <location evidence="2">Cytoskeleton</location>
    </subcellularLocation>
</comment>
<keyword evidence="7" id="KW-0963">Cytoplasm</keyword>
<gene>
    <name evidence="18" type="ORF">FF38_12426</name>
</gene>
<evidence type="ECO:0000256" key="16">
    <source>
        <dbReference type="SAM" id="MobiDB-lite"/>
    </source>
</evidence>
<comment type="function">
    <text evidence="1">Component of the sarcoglycan complex, a subcomplex of the dystrophin-glycoprotein complex which forms a link between the F-actin cytoskeleton and the extracellular matrix.</text>
</comment>
<evidence type="ECO:0000313" key="19">
    <source>
        <dbReference type="Proteomes" id="UP000037069"/>
    </source>
</evidence>
<evidence type="ECO:0000256" key="13">
    <source>
        <dbReference type="ARBA" id="ARBA00023180"/>
    </source>
</evidence>
<keyword evidence="6" id="KW-1003">Cell membrane</keyword>
<accession>A0A0L0CK03</accession>
<dbReference type="PANTHER" id="PTHR21142">
    <property type="entry name" value="SARCOGLYCANS"/>
    <property type="match status" value="1"/>
</dbReference>
<evidence type="ECO:0000256" key="17">
    <source>
        <dbReference type="SAM" id="Phobius"/>
    </source>
</evidence>
<proteinExistence type="inferred from homology"/>
<evidence type="ECO:0000256" key="14">
    <source>
        <dbReference type="ARBA" id="ARBA00023212"/>
    </source>
</evidence>
<dbReference type="InterPro" id="IPR027659">
    <property type="entry name" value="Sgcb"/>
</dbReference>
<keyword evidence="13" id="KW-0325">Glycoprotein</keyword>
<dbReference type="GO" id="GO:0005856">
    <property type="term" value="C:cytoskeleton"/>
    <property type="evidence" value="ECO:0007669"/>
    <property type="project" value="UniProtKB-SubCell"/>
</dbReference>
<feature type="transmembrane region" description="Helical" evidence="17">
    <location>
        <begin position="80"/>
        <end position="107"/>
    </location>
</feature>
<name>A0A0L0CK03_LUCCU</name>
<evidence type="ECO:0000256" key="12">
    <source>
        <dbReference type="ARBA" id="ARBA00023157"/>
    </source>
</evidence>
<keyword evidence="9" id="KW-0735">Signal-anchor</keyword>
<keyword evidence="14" id="KW-0206">Cytoskeleton</keyword>
<dbReference type="EMBL" id="JRES01000378">
    <property type="protein sequence ID" value="KNC31804.1"/>
    <property type="molecule type" value="Genomic_DNA"/>
</dbReference>
<evidence type="ECO:0000256" key="6">
    <source>
        <dbReference type="ARBA" id="ARBA00022475"/>
    </source>
</evidence>
<protein>
    <recommendedName>
        <fullName evidence="5">Beta-sarcoglycan</fullName>
    </recommendedName>
</protein>
<evidence type="ECO:0000256" key="3">
    <source>
        <dbReference type="ARBA" id="ARBA00004274"/>
    </source>
</evidence>
<dbReference type="GO" id="GO:0007517">
    <property type="term" value="P:muscle organ development"/>
    <property type="evidence" value="ECO:0007669"/>
    <property type="project" value="InterPro"/>
</dbReference>
<dbReference type="OMA" id="KGVQGME"/>
<keyword evidence="19" id="KW-1185">Reference proteome</keyword>
<dbReference type="PANTHER" id="PTHR21142:SF2">
    <property type="entry name" value="BETA-SARCOGLYCAN"/>
    <property type="match status" value="1"/>
</dbReference>
<evidence type="ECO:0000256" key="11">
    <source>
        <dbReference type="ARBA" id="ARBA00023136"/>
    </source>
</evidence>
<evidence type="ECO:0000313" key="18">
    <source>
        <dbReference type="EMBL" id="KNC31804.1"/>
    </source>
</evidence>
<keyword evidence="12" id="KW-1015">Disulfide bond</keyword>
<dbReference type="GO" id="GO:0042383">
    <property type="term" value="C:sarcolemma"/>
    <property type="evidence" value="ECO:0007669"/>
    <property type="project" value="UniProtKB-SubCell"/>
</dbReference>
<dbReference type="InterPro" id="IPR006875">
    <property type="entry name" value="Sarcoglycan"/>
</dbReference>
<keyword evidence="8 17" id="KW-0812">Transmembrane</keyword>
<evidence type="ECO:0000256" key="9">
    <source>
        <dbReference type="ARBA" id="ARBA00022968"/>
    </source>
</evidence>
<evidence type="ECO:0000256" key="8">
    <source>
        <dbReference type="ARBA" id="ARBA00022692"/>
    </source>
</evidence>
<evidence type="ECO:0000256" key="7">
    <source>
        <dbReference type="ARBA" id="ARBA00022490"/>
    </source>
</evidence>
<reference evidence="18 19" key="1">
    <citation type="journal article" date="2015" name="Nat. Commun.">
        <title>Lucilia cuprina genome unlocks parasitic fly biology to underpin future interventions.</title>
        <authorList>
            <person name="Anstead C.A."/>
            <person name="Korhonen P.K."/>
            <person name="Young N.D."/>
            <person name="Hall R.S."/>
            <person name="Jex A.R."/>
            <person name="Murali S.C."/>
            <person name="Hughes D.S."/>
            <person name="Lee S.F."/>
            <person name="Perry T."/>
            <person name="Stroehlein A.J."/>
            <person name="Ansell B.R."/>
            <person name="Breugelmans B."/>
            <person name="Hofmann A."/>
            <person name="Qu J."/>
            <person name="Dugan S."/>
            <person name="Lee S.L."/>
            <person name="Chao H."/>
            <person name="Dinh H."/>
            <person name="Han Y."/>
            <person name="Doddapaneni H.V."/>
            <person name="Worley K.C."/>
            <person name="Muzny D.M."/>
            <person name="Ioannidis P."/>
            <person name="Waterhouse R.M."/>
            <person name="Zdobnov E.M."/>
            <person name="James P.J."/>
            <person name="Bagnall N.H."/>
            <person name="Kotze A.C."/>
            <person name="Gibbs R.A."/>
            <person name="Richards S."/>
            <person name="Batterham P."/>
            <person name="Gasser R.B."/>
        </authorList>
    </citation>
    <scope>NUCLEOTIDE SEQUENCE [LARGE SCALE GENOMIC DNA]</scope>
    <source>
        <strain evidence="18 19">LS</strain>
        <tissue evidence="18">Full body</tissue>
    </source>
</reference>
<evidence type="ECO:0000256" key="5">
    <source>
        <dbReference type="ARBA" id="ARBA00015329"/>
    </source>
</evidence>
<dbReference type="GO" id="GO:0016012">
    <property type="term" value="C:sarcoglycan complex"/>
    <property type="evidence" value="ECO:0007669"/>
    <property type="project" value="InterPro"/>
</dbReference>
<keyword evidence="10 17" id="KW-1133">Transmembrane helix</keyword>
<comment type="similarity">
    <text evidence="4">Belongs to the sarcoglycan beta/delta/gamma/zeta family.</text>
</comment>
<dbReference type="STRING" id="7375.A0A0L0CK03"/>
<keyword evidence="11 17" id="KW-0472">Membrane</keyword>
<evidence type="ECO:0000256" key="4">
    <source>
        <dbReference type="ARBA" id="ARBA00007574"/>
    </source>
</evidence>
<comment type="caution">
    <text evidence="18">The sequence shown here is derived from an EMBL/GenBank/DDBJ whole genome shotgun (WGS) entry which is preliminary data.</text>
</comment>
<dbReference type="Proteomes" id="UP000037069">
    <property type="component" value="Unassembled WGS sequence"/>
</dbReference>